<reference evidence="2" key="1">
    <citation type="submission" date="2023-06" db="EMBL/GenBank/DDBJ databases">
        <title>Sysu t00039.</title>
        <authorList>
            <person name="Gao L."/>
            <person name="Fang B.-Z."/>
            <person name="Li W.-J."/>
        </authorList>
    </citation>
    <scope>NUCLEOTIDE SEQUENCE</scope>
    <source>
        <strain evidence="2">SYSU T00039</strain>
    </source>
</reference>
<dbReference type="Proteomes" id="UP001172756">
    <property type="component" value="Unassembled WGS sequence"/>
</dbReference>
<evidence type="ECO:0000313" key="1">
    <source>
        <dbReference type="EMBL" id="MDN4483995.1"/>
    </source>
</evidence>
<proteinExistence type="predicted"/>
<dbReference type="Pfam" id="PF11248">
    <property type="entry name" value="DUF3046"/>
    <property type="match status" value="1"/>
</dbReference>
<protein>
    <submittedName>
        <fullName evidence="2">DUF3046 domain-containing protein</fullName>
    </submittedName>
</protein>
<comment type="caution">
    <text evidence="2">The sequence shown here is derived from an EMBL/GenBank/DDBJ whole genome shotgun (WGS) entry which is preliminary data.</text>
</comment>
<gene>
    <name evidence="1" type="ORF">QQ002_10640</name>
    <name evidence="2" type="ORF">QQX10_03965</name>
</gene>
<dbReference type="Proteomes" id="UP001172737">
    <property type="component" value="Unassembled WGS sequence"/>
</dbReference>
<evidence type="ECO:0000313" key="3">
    <source>
        <dbReference type="Proteomes" id="UP001172737"/>
    </source>
</evidence>
<keyword evidence="3" id="KW-1185">Reference proteome</keyword>
<sequence length="78" mass="8784">MRLSEFWALADAVFGEAYARTLARELALSDLESLTPAAALERGHAPRDVWHAWCAQMDVPLDRRDGGDIERLVPPPRR</sequence>
<reference evidence="1 4" key="2">
    <citation type="submission" date="2023-06" db="EMBL/GenBank/DDBJ databases">
        <title>SYSU T0a273.</title>
        <authorList>
            <person name="Gao L."/>
            <person name="Fang B.-Z."/>
            <person name="Li W.-J."/>
        </authorList>
    </citation>
    <scope>NUCLEOTIDE SEQUENCE [LARGE SCALE GENOMIC DNA]</scope>
    <source>
        <strain evidence="1 4">SYSU T0a273</strain>
    </source>
</reference>
<dbReference type="EMBL" id="JAUHPX010000002">
    <property type="protein sequence ID" value="MDN4487320.1"/>
    <property type="molecule type" value="Genomic_DNA"/>
</dbReference>
<evidence type="ECO:0000313" key="4">
    <source>
        <dbReference type="Proteomes" id="UP001172756"/>
    </source>
</evidence>
<accession>A0AAW7M7X9</accession>
<name>A0AAW7M7X9_9MICO</name>
<dbReference type="AlphaFoldDB" id="A0AAW7M7X9"/>
<dbReference type="RefSeq" id="WP_301118389.1">
    <property type="nucleotide sequence ID" value="NZ_JAUHPX010000002.1"/>
</dbReference>
<organism evidence="2 3">
    <name type="scientific">Demequina lignilytica</name>
    <dbReference type="NCBI Taxonomy" id="3051663"/>
    <lineage>
        <taxon>Bacteria</taxon>
        <taxon>Bacillati</taxon>
        <taxon>Actinomycetota</taxon>
        <taxon>Actinomycetes</taxon>
        <taxon>Micrococcales</taxon>
        <taxon>Demequinaceae</taxon>
        <taxon>Demequina</taxon>
    </lineage>
</organism>
<dbReference type="EMBL" id="JAUHQB010000007">
    <property type="protein sequence ID" value="MDN4483995.1"/>
    <property type="molecule type" value="Genomic_DNA"/>
</dbReference>
<evidence type="ECO:0000313" key="2">
    <source>
        <dbReference type="EMBL" id="MDN4487320.1"/>
    </source>
</evidence>
<dbReference type="InterPro" id="IPR021408">
    <property type="entry name" value="DUF3046"/>
</dbReference>